<protein>
    <recommendedName>
        <fullName evidence="3">PepSY domain-containing protein</fullName>
    </recommendedName>
</protein>
<dbReference type="EMBL" id="CP046401">
    <property type="protein sequence ID" value="QGY43793.1"/>
    <property type="molecule type" value="Genomic_DNA"/>
</dbReference>
<proteinExistence type="predicted"/>
<evidence type="ECO:0008006" key="3">
    <source>
        <dbReference type="Google" id="ProtNLM"/>
    </source>
</evidence>
<sequence>MNPKINLFVLVLSGLIFFGCQEESGPKPLPDANYPTTYKPLSQADWDTQNDKFQKINIYEGLILNEYGFAEGEIPLTNVDSITKDLVTNKIDTLVSMYHEFLGIPEEMTFDYENQIQILASNSIPRATKVGIRSFYEGMENAKEKGYFEDFMRDIRYKFYLTENQFDEKILDGVEISFDFDINKSSIKIQGNWVSKIVVPKDKIYSEGDALGIAYREILKQTGRDIWESKENYSSYSLLLKIKNDNQFEIRDCWIVYTVEIPYAGYTIAVYIDTQTGEVVKYFDSL</sequence>
<name>A0A6I6JXE0_9BACT</name>
<dbReference type="KEGG" id="mcos:GM418_09010"/>
<accession>A0A6I6JXE0</accession>
<dbReference type="PROSITE" id="PS51257">
    <property type="entry name" value="PROKAR_LIPOPROTEIN"/>
    <property type="match status" value="1"/>
</dbReference>
<dbReference type="AlphaFoldDB" id="A0A6I6JXE0"/>
<reference evidence="1 2" key="1">
    <citation type="submission" date="2019-11" db="EMBL/GenBank/DDBJ databases">
        <authorList>
            <person name="Zheng R.K."/>
            <person name="Sun C.M."/>
        </authorList>
    </citation>
    <scope>NUCLEOTIDE SEQUENCE [LARGE SCALE GENOMIC DNA]</scope>
    <source>
        <strain evidence="1 2">WC007</strain>
    </source>
</reference>
<evidence type="ECO:0000313" key="2">
    <source>
        <dbReference type="Proteomes" id="UP000428260"/>
    </source>
</evidence>
<keyword evidence="2" id="KW-1185">Reference proteome</keyword>
<dbReference type="RefSeq" id="WP_158865276.1">
    <property type="nucleotide sequence ID" value="NZ_CP046401.1"/>
</dbReference>
<organism evidence="1 2">
    <name type="scientific">Maribellus comscasis</name>
    <dbReference type="NCBI Taxonomy" id="2681766"/>
    <lineage>
        <taxon>Bacteria</taxon>
        <taxon>Pseudomonadati</taxon>
        <taxon>Bacteroidota</taxon>
        <taxon>Bacteroidia</taxon>
        <taxon>Marinilabiliales</taxon>
        <taxon>Prolixibacteraceae</taxon>
        <taxon>Maribellus</taxon>
    </lineage>
</organism>
<dbReference type="Proteomes" id="UP000428260">
    <property type="component" value="Chromosome"/>
</dbReference>
<evidence type="ECO:0000313" key="1">
    <source>
        <dbReference type="EMBL" id="QGY43793.1"/>
    </source>
</evidence>
<gene>
    <name evidence="1" type="ORF">GM418_09010</name>
</gene>